<keyword evidence="3" id="KW-1185">Reference proteome</keyword>
<accession>A0A5N6JJB6</accession>
<evidence type="ECO:0000256" key="1">
    <source>
        <dbReference type="SAM" id="Phobius"/>
    </source>
</evidence>
<keyword evidence="1" id="KW-0812">Transmembrane</keyword>
<reference evidence="2 3" key="1">
    <citation type="submission" date="2019-04" db="EMBL/GenBank/DDBJ databases">
        <title>Fungal friends and foes A comparative genomics study of 23 Aspergillus species from section Flavi.</title>
        <authorList>
            <consortium name="DOE Joint Genome Institute"/>
            <person name="Kjaerbolling I."/>
            <person name="Vesth T.C."/>
            <person name="Frisvad J.C."/>
            <person name="Nybo J.L."/>
            <person name="Theobald S."/>
            <person name="Kildgaard S."/>
            <person name="Petersen T.I."/>
            <person name="Kuo A."/>
            <person name="Sato A."/>
            <person name="Lyhne E.K."/>
            <person name="Kogle M.E."/>
            <person name="Wiebenga A."/>
            <person name="Kun R.S."/>
            <person name="Lubbers R.J."/>
            <person name="Makela M.R."/>
            <person name="Barry K."/>
            <person name="Chovatia M."/>
            <person name="Clum A."/>
            <person name="Daum C."/>
            <person name="Haridas S."/>
            <person name="He G."/>
            <person name="LaButti K."/>
            <person name="Lipzen A."/>
            <person name="Mondo S."/>
            <person name="Pangilinan J."/>
            <person name="Riley R."/>
            <person name="Salamov A."/>
            <person name="Simmons B.A."/>
            <person name="Magnuson J.K."/>
            <person name="Henrissat B."/>
            <person name="Mortensen U.H."/>
            <person name="Larsen T.O."/>
            <person name="De vries R.P."/>
            <person name="Grigoriev I.V."/>
            <person name="Machida M."/>
            <person name="Baker S.E."/>
            <person name="Andersen M.R."/>
        </authorList>
    </citation>
    <scope>NUCLEOTIDE SEQUENCE [LARGE SCALE GENOMIC DNA]</scope>
    <source>
        <strain evidence="2 3">CBS 117635</strain>
    </source>
</reference>
<keyword evidence="1" id="KW-1133">Transmembrane helix</keyword>
<protein>
    <submittedName>
        <fullName evidence="2">Uncharacterized protein</fullName>
    </submittedName>
</protein>
<proteinExistence type="predicted"/>
<sequence>MEWVFCHPDSTLPCTRCILFSSPLPVHVCSSSNHCSFSVYCDILKSPLLFFLFYFYITPCPLLHLTRIFFLVITRRSKALDLDIWDLGLRSM</sequence>
<dbReference type="Proteomes" id="UP000326289">
    <property type="component" value="Unassembled WGS sequence"/>
</dbReference>
<name>A0A5N6JJB6_9EURO</name>
<gene>
    <name evidence="2" type="ORF">BDV30DRAFT_104237</name>
</gene>
<keyword evidence="1" id="KW-0472">Membrane</keyword>
<evidence type="ECO:0000313" key="3">
    <source>
        <dbReference type="Proteomes" id="UP000326289"/>
    </source>
</evidence>
<organism evidence="2 3">
    <name type="scientific">Aspergillus minisclerotigenes</name>
    <dbReference type="NCBI Taxonomy" id="656917"/>
    <lineage>
        <taxon>Eukaryota</taxon>
        <taxon>Fungi</taxon>
        <taxon>Dikarya</taxon>
        <taxon>Ascomycota</taxon>
        <taxon>Pezizomycotina</taxon>
        <taxon>Eurotiomycetes</taxon>
        <taxon>Eurotiomycetidae</taxon>
        <taxon>Eurotiales</taxon>
        <taxon>Aspergillaceae</taxon>
        <taxon>Aspergillus</taxon>
        <taxon>Aspergillus subgen. Circumdati</taxon>
    </lineage>
</organism>
<dbReference type="AlphaFoldDB" id="A0A5N6JJB6"/>
<evidence type="ECO:0000313" key="2">
    <source>
        <dbReference type="EMBL" id="KAB8279001.1"/>
    </source>
</evidence>
<dbReference type="EMBL" id="ML732766">
    <property type="protein sequence ID" value="KAB8279001.1"/>
    <property type="molecule type" value="Genomic_DNA"/>
</dbReference>
<feature type="transmembrane region" description="Helical" evidence="1">
    <location>
        <begin position="48"/>
        <end position="73"/>
    </location>
</feature>